<reference evidence="5 6" key="1">
    <citation type="journal article" date="2019" name="Genome Biol. Evol.">
        <title>Insights into the evolution of the New World diploid cottons (Gossypium, subgenus Houzingenia) based on genome sequencing.</title>
        <authorList>
            <person name="Grover C.E."/>
            <person name="Arick M.A. 2nd"/>
            <person name="Thrash A."/>
            <person name="Conover J.L."/>
            <person name="Sanders W.S."/>
            <person name="Peterson D.G."/>
            <person name="Frelichowski J.E."/>
            <person name="Scheffler J.A."/>
            <person name="Scheffler B.E."/>
            <person name="Wendel J.F."/>
        </authorList>
    </citation>
    <scope>NUCLEOTIDE SEQUENCE [LARGE SCALE GENOMIC DNA]</scope>
    <source>
        <strain evidence="5">27</strain>
        <tissue evidence="5">Leaf</tissue>
    </source>
</reference>
<keyword evidence="2 3" id="KW-0175">Coiled coil</keyword>
<dbReference type="PANTHER" id="PTHR32054">
    <property type="entry name" value="HEAVY CHAIN, PUTATIVE, EXPRESSED-RELATED-RELATED"/>
    <property type="match status" value="1"/>
</dbReference>
<dbReference type="GO" id="GO:0005829">
    <property type="term" value="C:cytosol"/>
    <property type="evidence" value="ECO:0007669"/>
    <property type="project" value="TreeGrafter"/>
</dbReference>
<feature type="compositionally biased region" description="Basic and acidic residues" evidence="4">
    <location>
        <begin position="77"/>
        <end position="86"/>
    </location>
</feature>
<name>A0A7J8QVA8_GOSDV</name>
<evidence type="ECO:0000256" key="3">
    <source>
        <dbReference type="SAM" id="Coils"/>
    </source>
</evidence>
<evidence type="ECO:0000313" key="6">
    <source>
        <dbReference type="Proteomes" id="UP000593561"/>
    </source>
</evidence>
<dbReference type="GO" id="GO:0009903">
    <property type="term" value="P:chloroplast avoidance movement"/>
    <property type="evidence" value="ECO:0007669"/>
    <property type="project" value="TreeGrafter"/>
</dbReference>
<dbReference type="Proteomes" id="UP000593561">
    <property type="component" value="Unassembled WGS sequence"/>
</dbReference>
<evidence type="ECO:0000256" key="1">
    <source>
        <dbReference type="ARBA" id="ARBA00005485"/>
    </source>
</evidence>
<comment type="similarity">
    <text evidence="1">Belongs to the WEB family.</text>
</comment>
<organism evidence="5 6">
    <name type="scientific">Gossypium davidsonii</name>
    <name type="common">Davidson's cotton</name>
    <name type="synonym">Gossypium klotzschianum subsp. davidsonii</name>
    <dbReference type="NCBI Taxonomy" id="34287"/>
    <lineage>
        <taxon>Eukaryota</taxon>
        <taxon>Viridiplantae</taxon>
        <taxon>Streptophyta</taxon>
        <taxon>Embryophyta</taxon>
        <taxon>Tracheophyta</taxon>
        <taxon>Spermatophyta</taxon>
        <taxon>Magnoliopsida</taxon>
        <taxon>eudicotyledons</taxon>
        <taxon>Gunneridae</taxon>
        <taxon>Pentapetalae</taxon>
        <taxon>rosids</taxon>
        <taxon>malvids</taxon>
        <taxon>Malvales</taxon>
        <taxon>Malvaceae</taxon>
        <taxon>Malvoideae</taxon>
        <taxon>Gossypium</taxon>
    </lineage>
</organism>
<dbReference type="AlphaFoldDB" id="A0A7J8QVA8"/>
<dbReference type="EMBL" id="JABFAC010000001">
    <property type="protein sequence ID" value="MBA0605445.1"/>
    <property type="molecule type" value="Genomic_DNA"/>
</dbReference>
<proteinExistence type="inferred from homology"/>
<feature type="region of interest" description="Disordered" evidence="4">
    <location>
        <begin position="69"/>
        <end position="90"/>
    </location>
</feature>
<evidence type="ECO:0000256" key="4">
    <source>
        <dbReference type="SAM" id="MobiDB-lite"/>
    </source>
</evidence>
<dbReference type="InterPro" id="IPR008545">
    <property type="entry name" value="Web"/>
</dbReference>
<gene>
    <name evidence="5" type="ORF">Godav_018024</name>
</gene>
<dbReference type="GO" id="GO:0009904">
    <property type="term" value="P:chloroplast accumulation movement"/>
    <property type="evidence" value="ECO:0007669"/>
    <property type="project" value="TreeGrafter"/>
</dbReference>
<evidence type="ECO:0000256" key="2">
    <source>
        <dbReference type="ARBA" id="ARBA00023054"/>
    </source>
</evidence>
<dbReference type="PANTHER" id="PTHR32054:SF2">
    <property type="entry name" value="PROTEIN PLASTID MOVEMENT IMPAIRED 2"/>
    <property type="match status" value="1"/>
</dbReference>
<comment type="caution">
    <text evidence="5">The sequence shown here is derived from an EMBL/GenBank/DDBJ whole genome shotgun (WGS) entry which is preliminary data.</text>
</comment>
<keyword evidence="6" id="KW-1185">Reference proteome</keyword>
<evidence type="ECO:0000313" key="5">
    <source>
        <dbReference type="EMBL" id="MBA0605445.1"/>
    </source>
</evidence>
<protein>
    <submittedName>
        <fullName evidence="5">Uncharacterized protein</fullName>
    </submittedName>
</protein>
<feature type="coiled-coil region" evidence="3">
    <location>
        <begin position="312"/>
        <end position="458"/>
    </location>
</feature>
<feature type="coiled-coil region" evidence="3">
    <location>
        <begin position="143"/>
        <end position="212"/>
    </location>
</feature>
<dbReference type="Pfam" id="PF05701">
    <property type="entry name" value="WEMBL"/>
    <property type="match status" value="1"/>
</dbReference>
<feature type="compositionally biased region" description="Polar residues" evidence="4">
    <location>
        <begin position="572"/>
        <end position="581"/>
    </location>
</feature>
<sequence length="627" mass="70692">MDRKRYEDRRRIGSVKTAVNIYGEMILDGNSSLKKPQEDSPEFLNFTDKVVICGISLAKKPSSRVKQLHRARRDKNRYKESRKTAESELFSSRGTDKDLAFMVEESNFKAKSRMSDIESLRKNGYLENKALDMENRSLASYRYEEVMRELQVVKKELSQLKLDMASVMAEKARAKKEFEDSSFTMLSNAASAEALSKQIEAANEEHVLVELAQIEALKEVGETEAQREKEAGEFSFRMEEIKKKMKDITEEIDQSKELETKLGVTLSNINHLQDELKQVKGQEEVVQKGDGGLKQQDDSFQSAEEVESSVSLELITEELEAAKKELALIKDESFQYMSSMDIIRNELKHVTEETARLKKTEEKADLKVQSLNSKLVRAKSKLEAVAATEEKAKSTVASLSLTLEQLRAEAEASKKEKMLVTEDTATIKAEIQKTESEIDLTEEKLQAAMQELEAVKSSEALALEKLRSLIEATMQSRASASNHSSTITISRFEYEYLTGHAVGAEEIADKKVAAAQAWIEALKASEREILMKTDIAHRELRELRVEEEHGVSLPANKNVDSQNRQSLLLRSMKSNGSSTPSRRAKHHKSTSPAISEGGSTEFMIKKKRKAAPNLSKFFNGKKVEKDE</sequence>
<feature type="region of interest" description="Disordered" evidence="4">
    <location>
        <begin position="572"/>
        <end position="601"/>
    </location>
</feature>
<accession>A0A7J8QVA8</accession>